<dbReference type="InterPro" id="IPR004096">
    <property type="entry name" value="V4R"/>
</dbReference>
<dbReference type="EMBL" id="PZZL01000003">
    <property type="protein sequence ID" value="PTM60354.1"/>
    <property type="molecule type" value="Genomic_DNA"/>
</dbReference>
<dbReference type="AlphaFoldDB" id="A0A2T4ZEN8"/>
<dbReference type="GO" id="GO:0015979">
    <property type="term" value="P:photosynthesis"/>
    <property type="evidence" value="ECO:0007669"/>
    <property type="project" value="InterPro"/>
</dbReference>
<protein>
    <submittedName>
        <fullName evidence="2">Divinyl protochlorophyllide a 8-vinyl-reductase</fullName>
    </submittedName>
</protein>
<dbReference type="RefSeq" id="WP_108176085.1">
    <property type="nucleotide sequence ID" value="NZ_PZZL01000003.1"/>
</dbReference>
<gene>
    <name evidence="2" type="ORF">C8P69_103284</name>
</gene>
<dbReference type="SMART" id="SM00989">
    <property type="entry name" value="V4R"/>
    <property type="match status" value="1"/>
</dbReference>
<dbReference type="Gene3D" id="3.30.1380.20">
    <property type="entry name" value="Trafficking protein particle complex subunit 3"/>
    <property type="match status" value="1"/>
</dbReference>
<dbReference type="Pfam" id="PF02830">
    <property type="entry name" value="V4R"/>
    <property type="match status" value="1"/>
</dbReference>
<dbReference type="Proteomes" id="UP000241808">
    <property type="component" value="Unassembled WGS sequence"/>
</dbReference>
<comment type="caution">
    <text evidence="2">The sequence shown here is derived from an EMBL/GenBank/DDBJ whole genome shotgun (WGS) entry which is preliminary data.</text>
</comment>
<dbReference type="GO" id="GO:0030494">
    <property type="term" value="P:bacteriochlorophyll biosynthetic process"/>
    <property type="evidence" value="ECO:0007669"/>
    <property type="project" value="InterPro"/>
</dbReference>
<dbReference type="InterPro" id="IPR024096">
    <property type="entry name" value="NO_sig/Golgi_transp_ligand-bd"/>
</dbReference>
<feature type="domain" description="4-vinyl reductase 4VR" evidence="1">
    <location>
        <begin position="128"/>
        <end position="189"/>
    </location>
</feature>
<accession>A0A2T4ZEN8</accession>
<organism evidence="2 3">
    <name type="scientific">Phreatobacter oligotrophus</name>
    <dbReference type="NCBI Taxonomy" id="1122261"/>
    <lineage>
        <taxon>Bacteria</taxon>
        <taxon>Pseudomonadati</taxon>
        <taxon>Pseudomonadota</taxon>
        <taxon>Alphaproteobacteria</taxon>
        <taxon>Hyphomicrobiales</taxon>
        <taxon>Phreatobacteraceae</taxon>
        <taxon>Phreatobacter</taxon>
    </lineage>
</organism>
<dbReference type="OrthoDB" id="2080515at2"/>
<reference evidence="2 3" key="1">
    <citation type="submission" date="2018-04" db="EMBL/GenBank/DDBJ databases">
        <title>Genomic Encyclopedia of Archaeal and Bacterial Type Strains, Phase II (KMG-II): from individual species to whole genera.</title>
        <authorList>
            <person name="Goeker M."/>
        </authorList>
    </citation>
    <scope>NUCLEOTIDE SEQUENCE [LARGE SCALE GENOMIC DNA]</scope>
    <source>
        <strain evidence="2 3">DSM 25521</strain>
    </source>
</reference>
<proteinExistence type="predicted"/>
<evidence type="ECO:0000313" key="2">
    <source>
        <dbReference type="EMBL" id="PTM60354.1"/>
    </source>
</evidence>
<sequence>MSAAAGVIGPNAVLQHAAVIRRHGGEARLAALMAAAALDRLPTGDAMIPEAEAAALHRALRTAPDAEALEREAGTATADYILAHRIPAAVQRLLKALPAPLAAPMLSRAIARNAWTFAGSGSFERRTSWTFALRDNPLVRGETSVMPLCVWHAAVFERLYRVLVAPDCRCRETACAATGAAECRFEISRGRGAQASR</sequence>
<evidence type="ECO:0000259" key="1">
    <source>
        <dbReference type="SMART" id="SM00989"/>
    </source>
</evidence>
<evidence type="ECO:0000313" key="3">
    <source>
        <dbReference type="Proteomes" id="UP000241808"/>
    </source>
</evidence>
<dbReference type="NCBIfam" id="TIGR02019">
    <property type="entry name" value="BchJ"/>
    <property type="match status" value="1"/>
</dbReference>
<dbReference type="SUPFAM" id="SSF111126">
    <property type="entry name" value="Ligand-binding domain in the NO signalling and Golgi transport"/>
    <property type="match status" value="1"/>
</dbReference>
<keyword evidence="3" id="KW-1185">Reference proteome</keyword>
<name>A0A2T4ZEN8_9HYPH</name>
<dbReference type="InterPro" id="IPR010249">
    <property type="entry name" value="BchJ"/>
</dbReference>